<evidence type="ECO:0000313" key="3">
    <source>
        <dbReference type="Proteomes" id="UP000254869"/>
    </source>
</evidence>
<organism evidence="2 3">
    <name type="scientific">Nocardia pseudobrasiliensis</name>
    <dbReference type="NCBI Taxonomy" id="45979"/>
    <lineage>
        <taxon>Bacteria</taxon>
        <taxon>Bacillati</taxon>
        <taxon>Actinomycetota</taxon>
        <taxon>Actinomycetes</taxon>
        <taxon>Mycobacteriales</taxon>
        <taxon>Nocardiaceae</taxon>
        <taxon>Nocardia</taxon>
    </lineage>
</organism>
<dbReference type="Proteomes" id="UP000254869">
    <property type="component" value="Unassembled WGS sequence"/>
</dbReference>
<dbReference type="EMBL" id="QQBC01000002">
    <property type="protein sequence ID" value="RDI68022.1"/>
    <property type="molecule type" value="Genomic_DNA"/>
</dbReference>
<sequence length="127" mass="13991">MSGIDPLAGNIEQLQTALARPVTAVSAEAAIDVGPDGGLLAIRITDHGRRLDPDSLAEVIVRLHASALTEARRAIADAVARLEADPRLRARREQLTDALQQPPSRRAATREEDDETDRYYQRQSWLE</sequence>
<comment type="caution">
    <text evidence="2">The sequence shown here is derived from an EMBL/GenBank/DDBJ whole genome shotgun (WGS) entry which is preliminary data.</text>
</comment>
<dbReference type="AlphaFoldDB" id="A0A370IBC0"/>
<accession>A0A370IBC0</accession>
<evidence type="ECO:0000313" key="2">
    <source>
        <dbReference type="EMBL" id="RDI68022.1"/>
    </source>
</evidence>
<name>A0A370IBC0_9NOCA</name>
<dbReference type="STRING" id="1210086.GCA_001613105_00999"/>
<keyword evidence="3" id="KW-1185">Reference proteome</keyword>
<proteinExistence type="predicted"/>
<reference evidence="2 3" key="1">
    <citation type="submission" date="2018-07" db="EMBL/GenBank/DDBJ databases">
        <title>Genomic Encyclopedia of Type Strains, Phase IV (KMG-IV): sequencing the most valuable type-strain genomes for metagenomic binning, comparative biology and taxonomic classification.</title>
        <authorList>
            <person name="Goeker M."/>
        </authorList>
    </citation>
    <scope>NUCLEOTIDE SEQUENCE [LARGE SCALE GENOMIC DNA]</scope>
    <source>
        <strain evidence="2 3">DSM 44290</strain>
    </source>
</reference>
<evidence type="ECO:0000256" key="1">
    <source>
        <dbReference type="SAM" id="MobiDB-lite"/>
    </source>
</evidence>
<protein>
    <recommendedName>
        <fullName evidence="4">YbaB/EbfC DNA-binding family protein</fullName>
    </recommendedName>
</protein>
<feature type="region of interest" description="Disordered" evidence="1">
    <location>
        <begin position="92"/>
        <end position="127"/>
    </location>
</feature>
<gene>
    <name evidence="2" type="ORF">DFR76_102423</name>
</gene>
<dbReference type="RefSeq" id="WP_067992457.1">
    <property type="nucleotide sequence ID" value="NZ_QQBC01000002.1"/>
</dbReference>
<evidence type="ECO:0008006" key="4">
    <source>
        <dbReference type="Google" id="ProtNLM"/>
    </source>
</evidence>